<keyword evidence="1" id="KW-0472">Membrane</keyword>
<dbReference type="STRING" id="983967.A0A1E4T0X2"/>
<dbReference type="Proteomes" id="UP000094801">
    <property type="component" value="Unassembled WGS sequence"/>
</dbReference>
<gene>
    <name evidence="3" type="ORF">CANARDRAFT_187595</name>
</gene>
<feature type="domain" description="DUF3533" evidence="2">
    <location>
        <begin position="76"/>
        <end position="459"/>
    </location>
</feature>
<dbReference type="OrthoDB" id="2140105at2759"/>
<dbReference type="InterPro" id="IPR022703">
    <property type="entry name" value="DUF3533"/>
</dbReference>
<dbReference type="GO" id="GO:0016020">
    <property type="term" value="C:membrane"/>
    <property type="evidence" value="ECO:0007669"/>
    <property type="project" value="TreeGrafter"/>
</dbReference>
<reference evidence="4" key="1">
    <citation type="submission" date="2016-04" db="EMBL/GenBank/DDBJ databases">
        <title>Comparative genomics of biotechnologically important yeasts.</title>
        <authorList>
            <consortium name="DOE Joint Genome Institute"/>
            <person name="Riley R."/>
            <person name="Haridas S."/>
            <person name="Wolfe K.H."/>
            <person name="Lopes M.R."/>
            <person name="Hittinger C.T."/>
            <person name="Goker M."/>
            <person name="Salamov A."/>
            <person name="Wisecaver J."/>
            <person name="Long T.M."/>
            <person name="Aerts A.L."/>
            <person name="Barry K."/>
            <person name="Choi C."/>
            <person name="Clum A."/>
            <person name="Coughlan A.Y."/>
            <person name="Deshpande S."/>
            <person name="Douglass A.P."/>
            <person name="Hanson S.J."/>
            <person name="Klenk H.-P."/>
            <person name="Labutti K."/>
            <person name="Lapidus A."/>
            <person name="Lindquist E."/>
            <person name="Lipzen A."/>
            <person name="Meier-Kolthoff J.P."/>
            <person name="Ohm R.A."/>
            <person name="Otillar R.P."/>
            <person name="Pangilinan J."/>
            <person name="Peng Y."/>
            <person name="Rokas A."/>
            <person name="Rosa C.A."/>
            <person name="Scheuner C."/>
            <person name="Sibirny A.A."/>
            <person name="Slot J.C."/>
            <person name="Stielow J.B."/>
            <person name="Sun H."/>
            <person name="Kurtzman C.P."/>
            <person name="Blackwell M."/>
            <person name="Grigoriev I.V."/>
            <person name="Jeffries T.W."/>
        </authorList>
    </citation>
    <scope>NUCLEOTIDE SEQUENCE [LARGE SCALE GENOMIC DNA]</scope>
    <source>
        <strain evidence="4">NRRL YB-2248</strain>
    </source>
</reference>
<feature type="transmembrane region" description="Helical" evidence="1">
    <location>
        <begin position="68"/>
        <end position="91"/>
    </location>
</feature>
<feature type="transmembrane region" description="Helical" evidence="1">
    <location>
        <begin position="329"/>
        <end position="353"/>
    </location>
</feature>
<evidence type="ECO:0000313" key="4">
    <source>
        <dbReference type="Proteomes" id="UP000094801"/>
    </source>
</evidence>
<feature type="transmembrane region" description="Helical" evidence="1">
    <location>
        <begin position="396"/>
        <end position="418"/>
    </location>
</feature>
<organism evidence="3 4">
    <name type="scientific">[Candida] arabinofermentans NRRL YB-2248</name>
    <dbReference type="NCBI Taxonomy" id="983967"/>
    <lineage>
        <taxon>Eukaryota</taxon>
        <taxon>Fungi</taxon>
        <taxon>Dikarya</taxon>
        <taxon>Ascomycota</taxon>
        <taxon>Saccharomycotina</taxon>
        <taxon>Pichiomycetes</taxon>
        <taxon>Pichiales</taxon>
        <taxon>Pichiaceae</taxon>
        <taxon>Ogataea</taxon>
        <taxon>Ogataea/Candida clade</taxon>
    </lineage>
</organism>
<proteinExistence type="predicted"/>
<keyword evidence="1" id="KW-0812">Transmembrane</keyword>
<dbReference type="PANTHER" id="PTHR34814">
    <property type="entry name" value="NITROSOGUANIDINE RESISTANCE PROTEIN SNG1"/>
    <property type="match status" value="1"/>
</dbReference>
<sequence length="473" mass="54483">NVKSDDIKRSETATTTKEDLHSVRSKLKKAATIGANEVQSVKRQVTQEVKEQLGKLGFFDPEFHKLKLVWAFIKSYLFLTSMLVGIFSLYWGSLYQRESRMTNMHVLILLDDPNTYTNLEIDDYISNTLKSAIEYPTVAASAGWTTEPYTSYTTNVTDLDRLIEHDVYHQKIWAIIKVTPNATLNYFNALQSNTTSELDLNSLIEIVYETGREYVGISSYLSKSFTRLQTQFQQLQSKYITIPLTSKLTRDQITDGLEILGQPIQFTLTDLTSKKLIKAIVTAPQQFGLVYLHVLSLMQLTFFQPFHAKVALKLNDNHFMIYRIVSSQITYLVIGLSYTLVQLAFSIDIYTAYPAKVGFLVFWLVTYLMLSALGGINENVVLLIQCFFPHLNSMWMFFYMVANVAPIYYPMVLSPQFYRYVYALPIKNGFEIYKMLLFNTWKLASLPRNLVLLLFWAIATHAILPTTIRYYSR</sequence>
<dbReference type="InterPro" id="IPR053001">
    <property type="entry name" value="MNNG_permease-like"/>
</dbReference>
<dbReference type="Pfam" id="PF12051">
    <property type="entry name" value="DUF3533"/>
    <property type="match status" value="1"/>
</dbReference>
<dbReference type="EMBL" id="KV453852">
    <property type="protein sequence ID" value="ODV85384.1"/>
    <property type="molecule type" value="Genomic_DNA"/>
</dbReference>
<feature type="non-terminal residue" evidence="3">
    <location>
        <position position="1"/>
    </location>
</feature>
<feature type="transmembrane region" description="Helical" evidence="1">
    <location>
        <begin position="359"/>
        <end position="384"/>
    </location>
</feature>
<evidence type="ECO:0000313" key="3">
    <source>
        <dbReference type="EMBL" id="ODV85384.1"/>
    </source>
</evidence>
<dbReference type="PANTHER" id="PTHR34814:SF1">
    <property type="entry name" value="NITROSOGUANIDINE RESISTANCE PROTEIN SNG1"/>
    <property type="match status" value="1"/>
</dbReference>
<protein>
    <recommendedName>
        <fullName evidence="2">DUF3533 domain-containing protein</fullName>
    </recommendedName>
</protein>
<keyword evidence="1" id="KW-1133">Transmembrane helix</keyword>
<feature type="transmembrane region" description="Helical" evidence="1">
    <location>
        <begin position="450"/>
        <end position="471"/>
    </location>
</feature>
<keyword evidence="4" id="KW-1185">Reference proteome</keyword>
<dbReference type="AlphaFoldDB" id="A0A1E4T0X2"/>
<evidence type="ECO:0000259" key="2">
    <source>
        <dbReference type="Pfam" id="PF12051"/>
    </source>
</evidence>
<name>A0A1E4T0X2_9ASCO</name>
<evidence type="ECO:0000256" key="1">
    <source>
        <dbReference type="SAM" id="Phobius"/>
    </source>
</evidence>
<feature type="non-terminal residue" evidence="3">
    <location>
        <position position="473"/>
    </location>
</feature>
<accession>A0A1E4T0X2</accession>